<protein>
    <submittedName>
        <fullName evidence="2">Uncharacterized protein</fullName>
    </submittedName>
</protein>
<evidence type="ECO:0000313" key="3">
    <source>
        <dbReference type="Proteomes" id="UP000176998"/>
    </source>
</evidence>
<feature type="compositionally biased region" description="Polar residues" evidence="1">
    <location>
        <begin position="91"/>
        <end position="102"/>
    </location>
</feature>
<dbReference type="GeneID" id="34561953"/>
<dbReference type="OrthoDB" id="10406501at2759"/>
<evidence type="ECO:0000313" key="2">
    <source>
        <dbReference type="EMBL" id="OHE95961.1"/>
    </source>
</evidence>
<dbReference type="AlphaFoldDB" id="A0A1G4B3H9"/>
<organism evidence="2 3">
    <name type="scientific">Colletotrichum orchidophilum</name>
    <dbReference type="NCBI Taxonomy" id="1209926"/>
    <lineage>
        <taxon>Eukaryota</taxon>
        <taxon>Fungi</taxon>
        <taxon>Dikarya</taxon>
        <taxon>Ascomycota</taxon>
        <taxon>Pezizomycotina</taxon>
        <taxon>Sordariomycetes</taxon>
        <taxon>Hypocreomycetidae</taxon>
        <taxon>Glomerellales</taxon>
        <taxon>Glomerellaceae</taxon>
        <taxon>Colletotrichum</taxon>
    </lineage>
</organism>
<feature type="region of interest" description="Disordered" evidence="1">
    <location>
        <begin position="82"/>
        <end position="102"/>
    </location>
</feature>
<evidence type="ECO:0000256" key="1">
    <source>
        <dbReference type="SAM" id="MobiDB-lite"/>
    </source>
</evidence>
<name>A0A1G4B3H9_9PEZI</name>
<dbReference type="RefSeq" id="XP_022473122.1">
    <property type="nucleotide sequence ID" value="XM_022620443.1"/>
</dbReference>
<proteinExistence type="predicted"/>
<feature type="region of interest" description="Disordered" evidence="1">
    <location>
        <begin position="1"/>
        <end position="29"/>
    </location>
</feature>
<dbReference type="EMBL" id="MJBS01000076">
    <property type="protein sequence ID" value="OHE95961.1"/>
    <property type="molecule type" value="Genomic_DNA"/>
</dbReference>
<accession>A0A1G4B3H9</accession>
<sequence length="102" mass="10824">MMGQGWGRPAKARSRVQGQGCVESSPSRVELMSQRDVPLAGPLTCAFFSGSGKGKVTGEERAICMDAPCRATTRFREMPFLEGGAMGKGARSTQSAVRSPQT</sequence>
<dbReference type="Proteomes" id="UP000176998">
    <property type="component" value="Unassembled WGS sequence"/>
</dbReference>
<keyword evidence="3" id="KW-1185">Reference proteome</keyword>
<comment type="caution">
    <text evidence="2">The sequence shown here is derived from an EMBL/GenBank/DDBJ whole genome shotgun (WGS) entry which is preliminary data.</text>
</comment>
<gene>
    <name evidence="2" type="ORF">CORC01_08813</name>
</gene>
<reference evidence="2 3" key="1">
    <citation type="submission" date="2016-09" db="EMBL/GenBank/DDBJ databases">
        <authorList>
            <person name="Capua I."/>
            <person name="De Benedictis P."/>
            <person name="Joannis T."/>
            <person name="Lombin L.H."/>
            <person name="Cattoli G."/>
        </authorList>
    </citation>
    <scope>NUCLEOTIDE SEQUENCE [LARGE SCALE GENOMIC DNA]</scope>
    <source>
        <strain evidence="2 3">IMI 309357</strain>
    </source>
</reference>